<dbReference type="InterPro" id="IPR036890">
    <property type="entry name" value="HATPase_C_sf"/>
</dbReference>
<dbReference type="CDD" id="cd00156">
    <property type="entry name" value="REC"/>
    <property type="match status" value="1"/>
</dbReference>
<dbReference type="InterPro" id="IPR000014">
    <property type="entry name" value="PAS"/>
</dbReference>
<feature type="domain" description="Histidine kinase" evidence="8">
    <location>
        <begin position="421"/>
        <end position="609"/>
    </location>
</feature>
<keyword evidence="12" id="KW-1185">Reference proteome</keyword>
<organism evidence="11 12">
    <name type="scientific">Halosimplex rubrum</name>
    <dbReference type="NCBI Taxonomy" id="869889"/>
    <lineage>
        <taxon>Archaea</taxon>
        <taxon>Methanobacteriati</taxon>
        <taxon>Methanobacteriota</taxon>
        <taxon>Stenosarchaea group</taxon>
        <taxon>Halobacteria</taxon>
        <taxon>Halobacteriales</taxon>
        <taxon>Haloarculaceae</taxon>
        <taxon>Halosimplex</taxon>
    </lineage>
</organism>
<feature type="domain" description="Response regulatory" evidence="9">
    <location>
        <begin position="10"/>
        <end position="126"/>
    </location>
</feature>
<feature type="domain" description="PAS" evidence="10">
    <location>
        <begin position="158"/>
        <end position="190"/>
    </location>
</feature>
<dbReference type="CDD" id="cd00075">
    <property type="entry name" value="HATPase"/>
    <property type="match status" value="1"/>
</dbReference>
<dbReference type="OrthoDB" id="8127at2157"/>
<dbReference type="InterPro" id="IPR029016">
    <property type="entry name" value="GAF-like_dom_sf"/>
</dbReference>
<dbReference type="InterPro" id="IPR011006">
    <property type="entry name" value="CheY-like_superfamily"/>
</dbReference>
<dbReference type="InterPro" id="IPR035965">
    <property type="entry name" value="PAS-like_dom_sf"/>
</dbReference>
<dbReference type="SMART" id="SM00387">
    <property type="entry name" value="HATPase_c"/>
    <property type="match status" value="1"/>
</dbReference>
<dbReference type="SMART" id="SM00388">
    <property type="entry name" value="HisKA"/>
    <property type="match status" value="1"/>
</dbReference>
<dbReference type="CDD" id="cd00130">
    <property type="entry name" value="PAS"/>
    <property type="match status" value="1"/>
</dbReference>
<dbReference type="PANTHER" id="PTHR43711">
    <property type="entry name" value="TWO-COMPONENT HISTIDINE KINASE"/>
    <property type="match status" value="1"/>
</dbReference>
<dbReference type="RefSeq" id="WP_179910892.1">
    <property type="nucleotide sequence ID" value="NZ_CP058910.1"/>
</dbReference>
<dbReference type="InterPro" id="IPR001789">
    <property type="entry name" value="Sig_transdc_resp-reg_receiver"/>
</dbReference>
<dbReference type="Proteomes" id="UP000509667">
    <property type="component" value="Chromosome"/>
</dbReference>
<keyword evidence="5" id="KW-0418">Kinase</keyword>
<dbReference type="Gene3D" id="3.30.450.20">
    <property type="entry name" value="PAS domain"/>
    <property type="match status" value="1"/>
</dbReference>
<dbReference type="Pfam" id="PF00512">
    <property type="entry name" value="HisKA"/>
    <property type="match status" value="1"/>
</dbReference>
<keyword evidence="3 7" id="KW-0597">Phosphoprotein</keyword>
<dbReference type="Pfam" id="PF13185">
    <property type="entry name" value="GAF_2"/>
    <property type="match status" value="1"/>
</dbReference>
<dbReference type="SUPFAM" id="SSF55874">
    <property type="entry name" value="ATPase domain of HSP90 chaperone/DNA topoisomerase II/histidine kinase"/>
    <property type="match status" value="1"/>
</dbReference>
<evidence type="ECO:0000259" key="8">
    <source>
        <dbReference type="PROSITE" id="PS50109"/>
    </source>
</evidence>
<dbReference type="PROSITE" id="PS50109">
    <property type="entry name" value="HIS_KIN"/>
    <property type="match status" value="1"/>
</dbReference>
<dbReference type="Gene3D" id="1.10.287.130">
    <property type="match status" value="1"/>
</dbReference>
<feature type="modified residue" description="4-aspartylphosphate" evidence="7">
    <location>
        <position position="61"/>
    </location>
</feature>
<evidence type="ECO:0000259" key="9">
    <source>
        <dbReference type="PROSITE" id="PS50110"/>
    </source>
</evidence>
<dbReference type="GeneID" id="56077490"/>
<dbReference type="Gene3D" id="3.40.50.2300">
    <property type="match status" value="1"/>
</dbReference>
<dbReference type="PROSITE" id="PS50110">
    <property type="entry name" value="RESPONSE_REGULATORY"/>
    <property type="match status" value="1"/>
</dbReference>
<dbReference type="InterPro" id="IPR003661">
    <property type="entry name" value="HisK_dim/P_dom"/>
</dbReference>
<dbReference type="PRINTS" id="PR00344">
    <property type="entry name" value="BCTRLSENSOR"/>
</dbReference>
<proteinExistence type="predicted"/>
<dbReference type="Pfam" id="PF02518">
    <property type="entry name" value="HATPase_c"/>
    <property type="match status" value="1"/>
</dbReference>
<dbReference type="Gene3D" id="3.30.450.40">
    <property type="match status" value="1"/>
</dbReference>
<comment type="catalytic activity">
    <reaction evidence="1">
        <text>ATP + protein L-histidine = ADP + protein N-phospho-L-histidine.</text>
        <dbReference type="EC" id="2.7.13.3"/>
    </reaction>
</comment>
<dbReference type="InterPro" id="IPR036097">
    <property type="entry name" value="HisK_dim/P_sf"/>
</dbReference>
<evidence type="ECO:0000256" key="7">
    <source>
        <dbReference type="PROSITE-ProRule" id="PRU00169"/>
    </source>
</evidence>
<gene>
    <name evidence="11" type="ORF">HZS55_06465</name>
</gene>
<dbReference type="SMART" id="SM00091">
    <property type="entry name" value="PAS"/>
    <property type="match status" value="1"/>
</dbReference>
<dbReference type="EMBL" id="CP058910">
    <property type="protein sequence ID" value="QLH76958.1"/>
    <property type="molecule type" value="Genomic_DNA"/>
</dbReference>
<evidence type="ECO:0000259" key="10">
    <source>
        <dbReference type="PROSITE" id="PS50112"/>
    </source>
</evidence>
<dbReference type="NCBIfam" id="TIGR00229">
    <property type="entry name" value="sensory_box"/>
    <property type="match status" value="1"/>
</dbReference>
<dbReference type="CDD" id="cd00082">
    <property type="entry name" value="HisKA"/>
    <property type="match status" value="1"/>
</dbReference>
<evidence type="ECO:0000256" key="1">
    <source>
        <dbReference type="ARBA" id="ARBA00000085"/>
    </source>
</evidence>
<dbReference type="SUPFAM" id="SSF47384">
    <property type="entry name" value="Homodimeric domain of signal transducing histidine kinase"/>
    <property type="match status" value="1"/>
</dbReference>
<reference evidence="11 12" key="1">
    <citation type="submission" date="2020-07" db="EMBL/GenBank/DDBJ databases">
        <title>Halosimplex pelagicum sp. nov. and Halosimplex rubrum sp. nov., isolated from salted brown alga Laminaria, and emended description of the genus Halosimplex.</title>
        <authorList>
            <person name="Cui H."/>
        </authorList>
    </citation>
    <scope>NUCLEOTIDE SEQUENCE [LARGE SCALE GENOMIC DNA]</scope>
    <source>
        <strain evidence="11 12">R27</strain>
    </source>
</reference>
<evidence type="ECO:0000256" key="5">
    <source>
        <dbReference type="ARBA" id="ARBA00022777"/>
    </source>
</evidence>
<dbReference type="InterPro" id="IPR003018">
    <property type="entry name" value="GAF"/>
</dbReference>
<dbReference type="PROSITE" id="PS50112">
    <property type="entry name" value="PAS"/>
    <property type="match status" value="1"/>
</dbReference>
<keyword evidence="4" id="KW-0808">Transferase</keyword>
<name>A0A7D5P464_9EURY</name>
<dbReference type="SUPFAM" id="SSF52172">
    <property type="entry name" value="CheY-like"/>
    <property type="match status" value="1"/>
</dbReference>
<dbReference type="SMART" id="SM00065">
    <property type="entry name" value="GAF"/>
    <property type="match status" value="1"/>
</dbReference>
<keyword evidence="6" id="KW-0902">Two-component regulatory system</keyword>
<dbReference type="EC" id="2.7.13.3" evidence="2"/>
<dbReference type="InterPro" id="IPR050736">
    <property type="entry name" value="Sensor_HK_Regulatory"/>
</dbReference>
<dbReference type="GO" id="GO:0000155">
    <property type="term" value="F:phosphorelay sensor kinase activity"/>
    <property type="evidence" value="ECO:0007669"/>
    <property type="project" value="InterPro"/>
</dbReference>
<evidence type="ECO:0000313" key="12">
    <source>
        <dbReference type="Proteomes" id="UP000509667"/>
    </source>
</evidence>
<dbReference type="PANTHER" id="PTHR43711:SF1">
    <property type="entry name" value="HISTIDINE KINASE 1"/>
    <property type="match status" value="1"/>
</dbReference>
<dbReference type="Pfam" id="PF13426">
    <property type="entry name" value="PAS_9"/>
    <property type="match status" value="1"/>
</dbReference>
<evidence type="ECO:0000256" key="4">
    <source>
        <dbReference type="ARBA" id="ARBA00022679"/>
    </source>
</evidence>
<dbReference type="AlphaFoldDB" id="A0A7D5P464"/>
<dbReference type="InterPro" id="IPR005467">
    <property type="entry name" value="His_kinase_dom"/>
</dbReference>
<dbReference type="Pfam" id="PF00072">
    <property type="entry name" value="Response_reg"/>
    <property type="match status" value="1"/>
</dbReference>
<dbReference type="KEGG" id="hrr:HZS55_06465"/>
<dbReference type="InterPro" id="IPR004358">
    <property type="entry name" value="Sig_transdc_His_kin-like_C"/>
</dbReference>
<protein>
    <recommendedName>
        <fullName evidence="2">histidine kinase</fullName>
        <ecNumber evidence="2">2.7.13.3</ecNumber>
    </recommendedName>
</protein>
<accession>A0A7D5P464</accession>
<dbReference type="Gene3D" id="3.30.565.10">
    <property type="entry name" value="Histidine kinase-like ATPase, C-terminal domain"/>
    <property type="match status" value="1"/>
</dbReference>
<dbReference type="SMART" id="SM00448">
    <property type="entry name" value="REC"/>
    <property type="match status" value="1"/>
</dbReference>
<sequence>MTPSSPNPIRILHVDDEPDFAEMAADFLEGENERFDIETATTAADALATLDERSVDCIVSDYEMPGMHGIEFLERVRADHPDLPFILYTGKGSEEVASDAISAGVTDYLQKETGTDQYTILANRIANAVERARAEQSQQRHLSAIETAQEGISILDGGEFVYVNEAYADLYGYDREELLGEHWGLLYPDDDIETLREDILPRVEANGHWQGETIGLRADGTTFVENHRLATTEHGELVCTVLDAQSQYRQKQAIRELHNTARALIEASTAEEVANIAVDAVRDILDIPGNGLHLYDEAANGLDPVAWTDRTETLVGTPPTIGPGEGLAWKAYERGDPHVYDDVSTNSDRFSEDTPVRSQILLPLDDHGVHLLGATEPDAFDELDVSLAKTVATHTTAALDRVAREEELARQNERLSTFASIVSHDLRNPLNVAITRLELAREECDCRYHEDIDRALDRTASLLDDLHAYAEAGSATLDPELVDLAGLCETSWRHVDTGEATLVTETDQRVRADPSRLQELLGNLVRNAVTHGGDGVTVTVGDLPTGFYVADDGPGIPDDDRETVFERGYSTTEDGTGFGLAIVAELVTAHDWEIRATESDAGGARFEITGVDTSAASDC</sequence>
<evidence type="ECO:0000313" key="11">
    <source>
        <dbReference type="EMBL" id="QLH76958.1"/>
    </source>
</evidence>
<dbReference type="SUPFAM" id="SSF55785">
    <property type="entry name" value="PYP-like sensor domain (PAS domain)"/>
    <property type="match status" value="1"/>
</dbReference>
<evidence type="ECO:0000256" key="3">
    <source>
        <dbReference type="ARBA" id="ARBA00022553"/>
    </source>
</evidence>
<evidence type="ECO:0000256" key="2">
    <source>
        <dbReference type="ARBA" id="ARBA00012438"/>
    </source>
</evidence>
<dbReference type="InterPro" id="IPR003594">
    <property type="entry name" value="HATPase_dom"/>
</dbReference>
<evidence type="ECO:0000256" key="6">
    <source>
        <dbReference type="ARBA" id="ARBA00023012"/>
    </source>
</evidence>
<dbReference type="SUPFAM" id="SSF55781">
    <property type="entry name" value="GAF domain-like"/>
    <property type="match status" value="1"/>
</dbReference>